<feature type="region of interest" description="Disordered" evidence="1">
    <location>
        <begin position="1"/>
        <end position="44"/>
    </location>
</feature>
<feature type="compositionally biased region" description="Acidic residues" evidence="1">
    <location>
        <begin position="22"/>
        <end position="38"/>
    </location>
</feature>
<dbReference type="AlphaFoldDB" id="A0A7T8JXW5"/>
<keyword evidence="3" id="KW-1185">Reference proteome</keyword>
<evidence type="ECO:0000256" key="1">
    <source>
        <dbReference type="SAM" id="MobiDB-lite"/>
    </source>
</evidence>
<gene>
    <name evidence="2" type="ORF">FKW44_018331</name>
</gene>
<sequence length="78" mass="8907">EGCSSATHARTTIMNKAKYGGNDEDVSGVENDNEEDPNEEKSLLSEKKCKRINLASNASDVRESYVEMYRQKWKFEIM</sequence>
<dbReference type="Proteomes" id="UP000595437">
    <property type="component" value="Chromosome 12"/>
</dbReference>
<protein>
    <submittedName>
        <fullName evidence="2">Uncharacterized protein</fullName>
    </submittedName>
</protein>
<dbReference type="EMBL" id="CP045901">
    <property type="protein sequence ID" value="QQP37900.1"/>
    <property type="molecule type" value="Genomic_DNA"/>
</dbReference>
<feature type="non-terminal residue" evidence="2">
    <location>
        <position position="1"/>
    </location>
</feature>
<proteinExistence type="predicted"/>
<feature type="compositionally biased region" description="Polar residues" evidence="1">
    <location>
        <begin position="1"/>
        <end position="14"/>
    </location>
</feature>
<reference evidence="3" key="1">
    <citation type="submission" date="2021-01" db="EMBL/GenBank/DDBJ databases">
        <title>Caligus Genome Assembly.</title>
        <authorList>
            <person name="Gallardo-Escarate C."/>
        </authorList>
    </citation>
    <scope>NUCLEOTIDE SEQUENCE [LARGE SCALE GENOMIC DNA]</scope>
</reference>
<evidence type="ECO:0000313" key="2">
    <source>
        <dbReference type="EMBL" id="QQP37900.1"/>
    </source>
</evidence>
<organism evidence="2 3">
    <name type="scientific">Caligus rogercresseyi</name>
    <name type="common">Sea louse</name>
    <dbReference type="NCBI Taxonomy" id="217165"/>
    <lineage>
        <taxon>Eukaryota</taxon>
        <taxon>Metazoa</taxon>
        <taxon>Ecdysozoa</taxon>
        <taxon>Arthropoda</taxon>
        <taxon>Crustacea</taxon>
        <taxon>Multicrustacea</taxon>
        <taxon>Hexanauplia</taxon>
        <taxon>Copepoda</taxon>
        <taxon>Siphonostomatoida</taxon>
        <taxon>Caligidae</taxon>
        <taxon>Caligus</taxon>
    </lineage>
</organism>
<evidence type="ECO:0000313" key="3">
    <source>
        <dbReference type="Proteomes" id="UP000595437"/>
    </source>
</evidence>
<name>A0A7T8JXW5_CALRO</name>
<accession>A0A7T8JXW5</accession>